<proteinExistence type="predicted"/>
<feature type="transmembrane region" description="Helical" evidence="2">
    <location>
        <begin position="179"/>
        <end position="201"/>
    </location>
</feature>
<accession>A0A845B269</accession>
<keyword evidence="2" id="KW-1133">Transmembrane helix</keyword>
<feature type="transmembrane region" description="Helical" evidence="2">
    <location>
        <begin position="79"/>
        <end position="99"/>
    </location>
</feature>
<organism evidence="3 4">
    <name type="scientific">Allopontixanthobacter sediminis</name>
    <dbReference type="NCBI Taxonomy" id="1689985"/>
    <lineage>
        <taxon>Bacteria</taxon>
        <taxon>Pseudomonadati</taxon>
        <taxon>Pseudomonadota</taxon>
        <taxon>Alphaproteobacteria</taxon>
        <taxon>Sphingomonadales</taxon>
        <taxon>Erythrobacteraceae</taxon>
        <taxon>Allopontixanthobacter</taxon>
    </lineage>
</organism>
<feature type="transmembrane region" description="Helical" evidence="2">
    <location>
        <begin position="336"/>
        <end position="354"/>
    </location>
</feature>
<feature type="region of interest" description="Disordered" evidence="1">
    <location>
        <begin position="387"/>
        <end position="407"/>
    </location>
</feature>
<keyword evidence="4" id="KW-1185">Reference proteome</keyword>
<feature type="transmembrane region" description="Helical" evidence="2">
    <location>
        <begin position="150"/>
        <end position="173"/>
    </location>
</feature>
<keyword evidence="2" id="KW-0472">Membrane</keyword>
<keyword evidence="2" id="KW-0812">Transmembrane</keyword>
<reference evidence="3 4" key="1">
    <citation type="submission" date="2019-12" db="EMBL/GenBank/DDBJ databases">
        <title>Genomic-based taxomic classification of the family Erythrobacteraceae.</title>
        <authorList>
            <person name="Xu L."/>
        </authorList>
    </citation>
    <scope>NUCLEOTIDE SEQUENCE [LARGE SCALE GENOMIC DNA]</scope>
    <source>
        <strain evidence="3 4">KCTC 42453</strain>
    </source>
</reference>
<evidence type="ECO:0000313" key="3">
    <source>
        <dbReference type="EMBL" id="MXP44398.1"/>
    </source>
</evidence>
<evidence type="ECO:0008006" key="5">
    <source>
        <dbReference type="Google" id="ProtNLM"/>
    </source>
</evidence>
<dbReference type="EMBL" id="WTYL01000002">
    <property type="protein sequence ID" value="MXP44398.1"/>
    <property type="molecule type" value="Genomic_DNA"/>
</dbReference>
<evidence type="ECO:0000313" key="4">
    <source>
        <dbReference type="Proteomes" id="UP000431922"/>
    </source>
</evidence>
<feature type="transmembrane region" description="Helical" evidence="2">
    <location>
        <begin position="303"/>
        <end position="324"/>
    </location>
</feature>
<dbReference type="AlphaFoldDB" id="A0A845B269"/>
<feature type="transmembrane region" description="Helical" evidence="2">
    <location>
        <begin position="360"/>
        <end position="381"/>
    </location>
</feature>
<sequence>MFIRKVFDFVSVAFIGQLIYFSPGFYGYVANPYAPGVLPSIPLVDQVYTVWQLCLGSTLLTGLLYRPKPAPIPALRTTLPFDLTAIALIAASFGYLLFFTGEELLSSDKNEVLGNIDRVFLLFASVCQIAMICFLVQAKWLRSLVPALGLAYLLYAGFRAEFAISLIAVAAYIARREGIFVFLRFRYLMPGLAAAALLVAYKPFLTAYRLGNWQVLDSLQMSDNFFETMILQFEPFLSQAVLNEVLSRNFQVAPGSLFDALVASVPFLAPLLGLRPEDAAFNHQDFLFPNIAYGITGTPQSQFFAAMGWVGLLIFLIAKNFFLVLASRGLASSKPAIQLFCLAFGAFLAFYIQRNDLANALTLINRMLIAVFVCWLGAWILTAGKRPEPRQVDEPDDAPTRTDVVPS</sequence>
<comment type="caution">
    <text evidence="3">The sequence shown here is derived from an EMBL/GenBank/DDBJ whole genome shotgun (WGS) entry which is preliminary data.</text>
</comment>
<feature type="transmembrane region" description="Helical" evidence="2">
    <location>
        <begin position="119"/>
        <end position="138"/>
    </location>
</feature>
<dbReference type="OrthoDB" id="1967228at2"/>
<gene>
    <name evidence="3" type="ORF">GRI65_08015</name>
</gene>
<evidence type="ECO:0000256" key="1">
    <source>
        <dbReference type="SAM" id="MobiDB-lite"/>
    </source>
</evidence>
<dbReference type="Proteomes" id="UP000431922">
    <property type="component" value="Unassembled WGS sequence"/>
</dbReference>
<name>A0A845B269_9SPHN</name>
<dbReference type="RefSeq" id="WP_160755998.1">
    <property type="nucleotide sequence ID" value="NZ_WTYL01000002.1"/>
</dbReference>
<feature type="transmembrane region" description="Helical" evidence="2">
    <location>
        <begin position="7"/>
        <end position="29"/>
    </location>
</feature>
<evidence type="ECO:0000256" key="2">
    <source>
        <dbReference type="SAM" id="Phobius"/>
    </source>
</evidence>
<protein>
    <recommendedName>
        <fullName evidence="5">Oligosaccharide repeat unit polymerase</fullName>
    </recommendedName>
</protein>